<proteinExistence type="predicted"/>
<keyword evidence="2" id="KW-1185">Reference proteome</keyword>
<reference evidence="2" key="1">
    <citation type="journal article" date="2019" name="Int. J. Syst. Evol. Microbiol.">
        <title>The Global Catalogue of Microorganisms (GCM) 10K type strain sequencing project: providing services to taxonomists for standard genome sequencing and annotation.</title>
        <authorList>
            <consortium name="The Broad Institute Genomics Platform"/>
            <consortium name="The Broad Institute Genome Sequencing Center for Infectious Disease"/>
            <person name="Wu L."/>
            <person name="Ma J."/>
        </authorList>
    </citation>
    <scope>NUCLEOTIDE SEQUENCE [LARGE SCALE GENOMIC DNA]</scope>
    <source>
        <strain evidence="2">KCTC 52416</strain>
    </source>
</reference>
<dbReference type="EMBL" id="JBHRTA010000030">
    <property type="protein sequence ID" value="MFC3197824.1"/>
    <property type="molecule type" value="Genomic_DNA"/>
</dbReference>
<accession>A0ABV7JI88</accession>
<dbReference type="RefSeq" id="WP_379021886.1">
    <property type="nucleotide sequence ID" value="NZ_JBHRTA010000030.1"/>
</dbReference>
<evidence type="ECO:0000313" key="2">
    <source>
        <dbReference type="Proteomes" id="UP001595526"/>
    </source>
</evidence>
<organism evidence="1 2">
    <name type="scientific">Parapedobacter deserti</name>
    <dbReference type="NCBI Taxonomy" id="1912957"/>
    <lineage>
        <taxon>Bacteria</taxon>
        <taxon>Pseudomonadati</taxon>
        <taxon>Bacteroidota</taxon>
        <taxon>Sphingobacteriia</taxon>
        <taxon>Sphingobacteriales</taxon>
        <taxon>Sphingobacteriaceae</taxon>
        <taxon>Parapedobacter</taxon>
    </lineage>
</organism>
<dbReference type="Proteomes" id="UP001595526">
    <property type="component" value="Unassembled WGS sequence"/>
</dbReference>
<comment type="caution">
    <text evidence="1">The sequence shown here is derived from an EMBL/GenBank/DDBJ whole genome shotgun (WGS) entry which is preliminary data.</text>
</comment>
<protein>
    <submittedName>
        <fullName evidence="1">Uncharacterized protein</fullName>
    </submittedName>
</protein>
<evidence type="ECO:0000313" key="1">
    <source>
        <dbReference type="EMBL" id="MFC3197824.1"/>
    </source>
</evidence>
<gene>
    <name evidence="1" type="ORF">ACFOET_09390</name>
</gene>
<name>A0ABV7JI88_9SPHI</name>
<sequence length="132" mass="15408">MEVSKRIEVVLMLLVMVLMIGHDTVPHIHPHEHAWHHHHDYLGHHGCERGILDRLLEKHSHSDHSHTYSDTLSVLRYLKEQSSEAELTADDLSHRYPCTTIFYPQHLRHPKPFNTNVHLHANGLRAPPFTFC</sequence>